<evidence type="ECO:0000256" key="6">
    <source>
        <dbReference type="ARBA" id="ARBA00074192"/>
    </source>
</evidence>
<feature type="region of interest" description="Disordered" evidence="9">
    <location>
        <begin position="988"/>
        <end position="1010"/>
    </location>
</feature>
<dbReference type="InterPro" id="IPR003593">
    <property type="entry name" value="AAA+_ATPase"/>
</dbReference>
<dbReference type="SMART" id="SM00297">
    <property type="entry name" value="BROMO"/>
    <property type="match status" value="1"/>
</dbReference>
<dbReference type="SUPFAM" id="SSF47370">
    <property type="entry name" value="Bromodomain"/>
    <property type="match status" value="1"/>
</dbReference>
<keyword evidence="12" id="KW-1185">Reference proteome</keyword>
<dbReference type="InterPro" id="IPR041569">
    <property type="entry name" value="AAA_lid_3"/>
</dbReference>
<comment type="caution">
    <text evidence="11">The sequence shown here is derived from an EMBL/GenBank/DDBJ whole genome shotgun (WGS) entry which is preliminary data.</text>
</comment>
<name>A0A164RYB3_9CRUS</name>
<feature type="compositionally biased region" description="Basic residues" evidence="9">
    <location>
        <begin position="455"/>
        <end position="466"/>
    </location>
</feature>
<dbReference type="FunFam" id="1.20.920.10:FF:000087">
    <property type="entry name" value="ATPase family AAA domain-containing protein 2B"/>
    <property type="match status" value="1"/>
</dbReference>
<dbReference type="OrthoDB" id="5421at2759"/>
<dbReference type="FunFam" id="1.10.8.60:FF:000016">
    <property type="entry name" value="ATPase family AAA domain-containing protein 2B"/>
    <property type="match status" value="1"/>
</dbReference>
<dbReference type="GO" id="GO:0005524">
    <property type="term" value="F:ATP binding"/>
    <property type="evidence" value="ECO:0007669"/>
    <property type="project" value="UniProtKB-KW"/>
</dbReference>
<dbReference type="SMART" id="SM00382">
    <property type="entry name" value="AAA"/>
    <property type="match status" value="1"/>
</dbReference>
<dbReference type="Gene3D" id="1.10.8.60">
    <property type="match status" value="1"/>
</dbReference>
<feature type="domain" description="Bromo" evidence="10">
    <location>
        <begin position="1035"/>
        <end position="1105"/>
    </location>
</feature>
<keyword evidence="2" id="KW-0547">Nucleotide-binding</keyword>
<dbReference type="Pfam" id="PF00439">
    <property type="entry name" value="Bromodomain"/>
    <property type="match status" value="1"/>
</dbReference>
<dbReference type="GO" id="GO:0003682">
    <property type="term" value="F:chromatin binding"/>
    <property type="evidence" value="ECO:0007669"/>
    <property type="project" value="TreeGrafter"/>
</dbReference>
<proteinExistence type="inferred from homology"/>
<dbReference type="InterPro" id="IPR027417">
    <property type="entry name" value="P-loop_NTPase"/>
</dbReference>
<feature type="compositionally biased region" description="Basic residues" evidence="9">
    <location>
        <begin position="313"/>
        <end position="323"/>
    </location>
</feature>
<evidence type="ECO:0000256" key="2">
    <source>
        <dbReference type="ARBA" id="ARBA00022741"/>
    </source>
</evidence>
<dbReference type="Gene3D" id="3.40.50.300">
    <property type="entry name" value="P-loop containing nucleotide triphosphate hydrolases"/>
    <property type="match status" value="1"/>
</dbReference>
<dbReference type="Gene3D" id="1.20.920.10">
    <property type="entry name" value="Bromodomain-like"/>
    <property type="match status" value="1"/>
</dbReference>
<dbReference type="FunFam" id="3.40.50.300:FF:000061">
    <property type="entry name" value="ATPase family, AAA domain-containing 2"/>
    <property type="match status" value="1"/>
</dbReference>
<dbReference type="GO" id="GO:0005634">
    <property type="term" value="C:nucleus"/>
    <property type="evidence" value="ECO:0007669"/>
    <property type="project" value="TreeGrafter"/>
</dbReference>
<dbReference type="PROSITE" id="PS50014">
    <property type="entry name" value="BROMODOMAIN_2"/>
    <property type="match status" value="1"/>
</dbReference>
<evidence type="ECO:0000256" key="7">
    <source>
        <dbReference type="ARBA" id="ARBA00075625"/>
    </source>
</evidence>
<protein>
    <recommendedName>
        <fullName evidence="6">Tat-binding homolog 7</fullName>
    </recommendedName>
    <alternativeName>
        <fullName evidence="7">Lin-48 expression abnormal protein 1</fullName>
    </alternativeName>
</protein>
<keyword evidence="4 8" id="KW-0103">Bromodomain</keyword>
<feature type="region of interest" description="Disordered" evidence="9">
    <location>
        <begin position="132"/>
        <end position="176"/>
    </location>
</feature>
<evidence type="ECO:0000256" key="9">
    <source>
        <dbReference type="SAM" id="MobiDB-lite"/>
    </source>
</evidence>
<feature type="compositionally biased region" description="Basic and acidic residues" evidence="9">
    <location>
        <begin position="160"/>
        <end position="172"/>
    </location>
</feature>
<feature type="compositionally biased region" description="Basic and acidic residues" evidence="9">
    <location>
        <begin position="347"/>
        <end position="364"/>
    </location>
</feature>
<feature type="region of interest" description="Disordered" evidence="9">
    <location>
        <begin position="202"/>
        <end position="470"/>
    </location>
</feature>
<dbReference type="Pfam" id="PF17862">
    <property type="entry name" value="AAA_lid_3"/>
    <property type="match status" value="1"/>
</dbReference>
<evidence type="ECO:0000256" key="1">
    <source>
        <dbReference type="ARBA" id="ARBA00006914"/>
    </source>
</evidence>
<dbReference type="PRINTS" id="PR00503">
    <property type="entry name" value="BROMODOMAIN"/>
</dbReference>
<comment type="similarity">
    <text evidence="1">Belongs to the AAA ATPase family.</text>
</comment>
<sequence length="1348" mass="153349">MLTRGKVHNISDGANYQDCEDKEDDKEELNDDNSSEKNSYSSKDRPSERRESFRSSSAHRVKRTPSADCANRTPILKNQHSSRSSSRRGCFITDVSSEDTPLSKRQMLNAETKKKRLILVNTVKALQEAEAEAKLNSTEESHDEDISIGGQRKYSVGESEAEKQDDGHDGVRRSQRAKRQIYANYNDSWIFTERTVKGYPAIKEEDNTKEGNRRRSKRRNLVEKPEEDEEGDDDIEDEENESRDARQINMGRGKSMNTSRNKGKKKSNASRYATSDNQDMYTEIKNRRLRSSGTSSRPNYSGYSSTVINAKKTPARIKRHRRPQYASSDESETKTETESPSEDEQEEPPKGKRMEEMSDHSRDPDNEEADVPVPAVDGERVKGKYTLRKIQPIDRYCPVNQKSRNGSPSRSHSTRHTLRMACSPAHRAQRKRRQKAQNDSTTSDSSSSDEERFERRKNKSMSKARNRCLPMNFSPDDLMTGVVKDRMKIGSSLADVDPMKVDREVTFEQVGGLETYVRSLKEMVLFPLLYPEVFEKYSIQPPRGVLFYGPPGTGKTLVARCLANECSQNDRRVAFFMRKGADCLSKWVGESERQLRLLFDQAYQMRPSIIFFDEIDGLAPVRSTRQDQIHSSIVSTLLALMDGLDSRGEVIIIGATNRLDAIDPALRRPGRFDREFHFPLPSLPARKEILDIHLKTWTPAPAPSLVQYLSQRTVGYCGADLKSLCAEAALLALRRRYPQVYNSRDKLLLDLSQINVERRDFEQAVQRLVPASQRSATASGKPLSSVMSPLLDNLLQQLIKTTQLLFPEGIATLKLKGPLSGIKKQTSNQIFPRLLILGDCCSHITSALLHYMERLPVHRLDLSTLHGLSARSPEEACAQLFQEARRNVPAIIYLPLVSRWWLAVGETVRATFLTQLSELDPELPIFLLVTNDTEIDGLPEDLSELFHEEDEEIFNTRPFTVEERKKFFRPLILQKCLKPPLKKKTPKSKLEVLPLAPAPPPRQLNEKEKEQLERKEEATLRELRIFLREILAKMARNKLFYMFTRPVDINEVPDYLQVIQKPMDLETMMTKIDQHAYESAKDFLTDIEQICANALEYNPDKNPEDKMIRHRACTLRDTAYALIKAEMDTDFEEQCQEISRIRKIRKNKIAPIAALLPLPEPVMPNITSSLDNKGNGEASKLEIKVAKAKNKKSCWSHGIIKSAAKKRKAEVENESLLSNDSLIGVPEKIQENGVDGDVQEASDCDGPPDLVEDATQNDSQASDAFDSQPEIESEAVVPPATVSKKSVIINVDDLESLLDAIATKTENWNLEKLLRLYSKLSKLIDRYMKLWDRKPLIEEMKQLLSTCR</sequence>
<feature type="compositionally biased region" description="Polar residues" evidence="9">
    <location>
        <begin position="291"/>
        <end position="308"/>
    </location>
</feature>
<evidence type="ECO:0000259" key="10">
    <source>
        <dbReference type="PROSITE" id="PS50014"/>
    </source>
</evidence>
<feature type="compositionally biased region" description="Polar residues" evidence="9">
    <location>
        <begin position="400"/>
        <end position="411"/>
    </location>
</feature>
<dbReference type="GO" id="GO:0016887">
    <property type="term" value="F:ATP hydrolysis activity"/>
    <property type="evidence" value="ECO:0007669"/>
    <property type="project" value="InterPro"/>
</dbReference>
<evidence type="ECO:0000313" key="12">
    <source>
        <dbReference type="Proteomes" id="UP000076858"/>
    </source>
</evidence>
<dbReference type="CDD" id="cd05528">
    <property type="entry name" value="Bromo_AAA"/>
    <property type="match status" value="1"/>
</dbReference>
<dbReference type="GO" id="GO:0006337">
    <property type="term" value="P:nucleosome disassembly"/>
    <property type="evidence" value="ECO:0007669"/>
    <property type="project" value="TreeGrafter"/>
</dbReference>
<evidence type="ECO:0000256" key="4">
    <source>
        <dbReference type="ARBA" id="ARBA00023117"/>
    </source>
</evidence>
<dbReference type="PROSITE" id="PS00633">
    <property type="entry name" value="BROMODOMAIN_1"/>
    <property type="match status" value="1"/>
</dbReference>
<keyword evidence="3" id="KW-0067">ATP-binding</keyword>
<dbReference type="PROSITE" id="PS00674">
    <property type="entry name" value="AAA"/>
    <property type="match status" value="1"/>
</dbReference>
<dbReference type="InterPro" id="IPR018359">
    <property type="entry name" value="Bromodomain_CS"/>
</dbReference>
<feature type="compositionally biased region" description="Basic and acidic residues" evidence="9">
    <location>
        <begin position="42"/>
        <end position="53"/>
    </location>
</feature>
<dbReference type="InterPro" id="IPR001487">
    <property type="entry name" value="Bromodomain"/>
</dbReference>
<accession>A0A164RYB3</accession>
<evidence type="ECO:0000256" key="3">
    <source>
        <dbReference type="ARBA" id="ARBA00022840"/>
    </source>
</evidence>
<organism evidence="11 12">
    <name type="scientific">Daphnia magna</name>
    <dbReference type="NCBI Taxonomy" id="35525"/>
    <lineage>
        <taxon>Eukaryota</taxon>
        <taxon>Metazoa</taxon>
        <taxon>Ecdysozoa</taxon>
        <taxon>Arthropoda</taxon>
        <taxon>Crustacea</taxon>
        <taxon>Branchiopoda</taxon>
        <taxon>Diplostraca</taxon>
        <taxon>Cladocera</taxon>
        <taxon>Anomopoda</taxon>
        <taxon>Daphniidae</taxon>
        <taxon>Daphnia</taxon>
    </lineage>
</organism>
<feature type="compositionally biased region" description="Basic and acidic residues" evidence="9">
    <location>
        <begin position="202"/>
        <end position="213"/>
    </location>
</feature>
<dbReference type="SUPFAM" id="SSF52540">
    <property type="entry name" value="P-loop containing nucleoside triphosphate hydrolases"/>
    <property type="match status" value="2"/>
</dbReference>
<dbReference type="Proteomes" id="UP000076858">
    <property type="component" value="Unassembled WGS sequence"/>
</dbReference>
<dbReference type="GO" id="GO:0006334">
    <property type="term" value="P:nucleosome assembly"/>
    <property type="evidence" value="ECO:0007669"/>
    <property type="project" value="TreeGrafter"/>
</dbReference>
<dbReference type="GO" id="GO:0045815">
    <property type="term" value="P:transcription initiation-coupled chromatin remodeling"/>
    <property type="evidence" value="ECO:0007669"/>
    <property type="project" value="TreeGrafter"/>
</dbReference>
<gene>
    <name evidence="11" type="ORF">APZ42_026766</name>
</gene>
<dbReference type="PANTHER" id="PTHR23069:SF0">
    <property type="entry name" value="TAT-BINDING HOMOLOG 7"/>
    <property type="match status" value="1"/>
</dbReference>
<feature type="compositionally biased region" description="Acidic residues" evidence="9">
    <location>
        <begin position="225"/>
        <end position="241"/>
    </location>
</feature>
<dbReference type="InterPro" id="IPR003960">
    <property type="entry name" value="ATPase_AAA_CS"/>
</dbReference>
<dbReference type="Pfam" id="PF00004">
    <property type="entry name" value="AAA"/>
    <property type="match status" value="1"/>
</dbReference>
<dbReference type="GO" id="GO:0042393">
    <property type="term" value="F:histone binding"/>
    <property type="evidence" value="ECO:0007669"/>
    <property type="project" value="TreeGrafter"/>
</dbReference>
<dbReference type="InterPro" id="IPR036427">
    <property type="entry name" value="Bromodomain-like_sf"/>
</dbReference>
<feature type="region of interest" description="Disordered" evidence="9">
    <location>
        <begin position="1255"/>
        <end position="1276"/>
    </location>
</feature>
<dbReference type="PANTHER" id="PTHR23069">
    <property type="entry name" value="AAA DOMAIN-CONTAINING"/>
    <property type="match status" value="1"/>
</dbReference>
<feature type="compositionally biased region" description="Polar residues" evidence="9">
    <location>
        <begin position="269"/>
        <end position="280"/>
    </location>
</feature>
<feature type="compositionally biased region" description="Acidic residues" evidence="9">
    <location>
        <begin position="18"/>
        <end position="33"/>
    </location>
</feature>
<reference evidence="11 12" key="1">
    <citation type="submission" date="2016-03" db="EMBL/GenBank/DDBJ databases">
        <title>EvidentialGene: Evidence-directed Construction of Genes on Genomes.</title>
        <authorList>
            <person name="Gilbert D.G."/>
            <person name="Choi J.-H."/>
            <person name="Mockaitis K."/>
            <person name="Colbourne J."/>
            <person name="Pfrender M."/>
        </authorList>
    </citation>
    <scope>NUCLEOTIDE SEQUENCE [LARGE SCALE GENOMIC DNA]</scope>
    <source>
        <strain evidence="11 12">Xinb3</strain>
        <tissue evidence="11">Complete organism</tissue>
    </source>
</reference>
<evidence type="ECO:0000256" key="8">
    <source>
        <dbReference type="PROSITE-ProRule" id="PRU00035"/>
    </source>
</evidence>
<dbReference type="EMBL" id="LRGB01002121">
    <property type="protein sequence ID" value="KZS09057.1"/>
    <property type="molecule type" value="Genomic_DNA"/>
</dbReference>
<evidence type="ECO:0000256" key="5">
    <source>
        <dbReference type="ARBA" id="ARBA00057193"/>
    </source>
</evidence>
<dbReference type="InterPro" id="IPR003959">
    <property type="entry name" value="ATPase_AAA_core"/>
</dbReference>
<comment type="function">
    <text evidence="5">Thought to form a complex that enhances transcription from repetitive DNA sequences by modulating chromatin structure.</text>
</comment>
<dbReference type="STRING" id="35525.A0A164RYB3"/>
<evidence type="ECO:0000313" key="11">
    <source>
        <dbReference type="EMBL" id="KZS09057.1"/>
    </source>
</evidence>
<feature type="region of interest" description="Disordered" evidence="9">
    <location>
        <begin position="1"/>
        <end position="89"/>
    </location>
</feature>
<dbReference type="InterPro" id="IPR045199">
    <property type="entry name" value="ATAD2-like"/>
</dbReference>
<feature type="compositionally biased region" description="Low complexity" evidence="9">
    <location>
        <begin position="437"/>
        <end position="446"/>
    </location>
</feature>